<dbReference type="Pfam" id="PF13354">
    <property type="entry name" value="Beta-lactamase2"/>
    <property type="match status" value="1"/>
</dbReference>
<dbReference type="PANTHER" id="PTHR35333">
    <property type="entry name" value="BETA-LACTAMASE"/>
    <property type="match status" value="1"/>
</dbReference>
<proteinExistence type="inferred from homology"/>
<evidence type="ECO:0000256" key="6">
    <source>
        <dbReference type="RuleBase" id="RU361140"/>
    </source>
</evidence>
<dbReference type="GO" id="GO:0030655">
    <property type="term" value="P:beta-lactam antibiotic catabolic process"/>
    <property type="evidence" value="ECO:0007669"/>
    <property type="project" value="InterPro"/>
</dbReference>
<keyword evidence="8" id="KW-0732">Signal</keyword>
<evidence type="ECO:0000256" key="2">
    <source>
        <dbReference type="ARBA" id="ARBA00009009"/>
    </source>
</evidence>
<gene>
    <name evidence="10" type="primary">bla</name>
    <name evidence="10" type="ORF">FXN63_11985</name>
</gene>
<keyword evidence="4 6" id="KW-0378">Hydrolase</keyword>
<dbReference type="InterPro" id="IPR000871">
    <property type="entry name" value="Beta-lactam_class-A"/>
</dbReference>
<dbReference type="GO" id="GO:0046677">
    <property type="term" value="P:response to antibiotic"/>
    <property type="evidence" value="ECO:0007669"/>
    <property type="project" value="UniProtKB-UniRule"/>
</dbReference>
<comment type="catalytic activity">
    <reaction evidence="1 6">
        <text>a beta-lactam + H2O = a substituted beta-amino acid</text>
        <dbReference type="Rhea" id="RHEA:20401"/>
        <dbReference type="ChEBI" id="CHEBI:15377"/>
        <dbReference type="ChEBI" id="CHEBI:35627"/>
        <dbReference type="ChEBI" id="CHEBI:140347"/>
        <dbReference type="EC" id="3.5.2.6"/>
    </reaction>
</comment>
<dbReference type="SUPFAM" id="SSF56601">
    <property type="entry name" value="beta-lactamase/transpeptidase-like"/>
    <property type="match status" value="1"/>
</dbReference>
<evidence type="ECO:0000256" key="8">
    <source>
        <dbReference type="SAM" id="SignalP"/>
    </source>
</evidence>
<feature type="chain" id="PRO_5022932263" description="Beta-lactamase" evidence="8">
    <location>
        <begin position="22"/>
        <end position="305"/>
    </location>
</feature>
<evidence type="ECO:0000313" key="10">
    <source>
        <dbReference type="EMBL" id="QEI06470.1"/>
    </source>
</evidence>
<evidence type="ECO:0000259" key="9">
    <source>
        <dbReference type="Pfam" id="PF13354"/>
    </source>
</evidence>
<accession>A0A5C0B028</accession>
<dbReference type="AlphaFoldDB" id="A0A5C0B028"/>
<dbReference type="Gene3D" id="3.40.710.10">
    <property type="entry name" value="DD-peptidase/beta-lactamase superfamily"/>
    <property type="match status" value="1"/>
</dbReference>
<evidence type="ECO:0000256" key="3">
    <source>
        <dbReference type="ARBA" id="ARBA00012865"/>
    </source>
</evidence>
<dbReference type="EC" id="3.5.2.6" evidence="3 6"/>
<evidence type="ECO:0000256" key="4">
    <source>
        <dbReference type="ARBA" id="ARBA00022801"/>
    </source>
</evidence>
<evidence type="ECO:0000256" key="5">
    <source>
        <dbReference type="ARBA" id="ARBA00023251"/>
    </source>
</evidence>
<reference evidence="10 11" key="1">
    <citation type="submission" date="2019-08" db="EMBL/GenBank/DDBJ databases">
        <title>Amphibian skin-associated Pigmentiphaga: genome sequence and occurrence across geography and hosts.</title>
        <authorList>
            <person name="Bletz M.C."/>
            <person name="Bunk B."/>
            <person name="Sproeer C."/>
            <person name="Biwer P."/>
            <person name="Reiter S."/>
            <person name="Rabemananjara F.C.E."/>
            <person name="Schulz S."/>
            <person name="Overmann J."/>
            <person name="Vences M."/>
        </authorList>
    </citation>
    <scope>NUCLEOTIDE SEQUENCE [LARGE SCALE GENOMIC DNA]</scope>
    <source>
        <strain evidence="10 11">Mada1488</strain>
    </source>
</reference>
<dbReference type="PANTHER" id="PTHR35333:SF3">
    <property type="entry name" value="BETA-LACTAMASE-TYPE TRANSPEPTIDASE FOLD CONTAINING PROTEIN"/>
    <property type="match status" value="1"/>
</dbReference>
<dbReference type="InterPro" id="IPR023650">
    <property type="entry name" value="Beta-lactam_class-A_AS"/>
</dbReference>
<evidence type="ECO:0000313" key="11">
    <source>
        <dbReference type="Proteomes" id="UP000325161"/>
    </source>
</evidence>
<feature type="domain" description="Beta-lactamase class A catalytic" evidence="9">
    <location>
        <begin position="57"/>
        <end position="272"/>
    </location>
</feature>
<keyword evidence="5 6" id="KW-0046">Antibiotic resistance</keyword>
<dbReference type="InterPro" id="IPR045155">
    <property type="entry name" value="Beta-lactam_cat"/>
</dbReference>
<evidence type="ECO:0000256" key="1">
    <source>
        <dbReference type="ARBA" id="ARBA00001526"/>
    </source>
</evidence>
<name>A0A5C0B028_9BURK</name>
<dbReference type="PRINTS" id="PR00118">
    <property type="entry name" value="BLACTAMASEA"/>
</dbReference>
<dbReference type="OrthoDB" id="9784149at2"/>
<dbReference type="NCBIfam" id="NF033103">
    <property type="entry name" value="bla_class_A"/>
    <property type="match status" value="1"/>
</dbReference>
<dbReference type="InterPro" id="IPR012338">
    <property type="entry name" value="Beta-lactam/transpept-like"/>
</dbReference>
<dbReference type="PROSITE" id="PS51318">
    <property type="entry name" value="TAT"/>
    <property type="match status" value="1"/>
</dbReference>
<protein>
    <recommendedName>
        <fullName evidence="3 6">Beta-lactamase</fullName>
        <ecNumber evidence="3 6">3.5.2.6</ecNumber>
    </recommendedName>
</protein>
<comment type="similarity">
    <text evidence="2 6">Belongs to the class-A beta-lactamase family.</text>
</comment>
<keyword evidence="11" id="KW-1185">Reference proteome</keyword>
<dbReference type="RefSeq" id="WP_148815112.1">
    <property type="nucleotide sequence ID" value="NZ_CP043046.1"/>
</dbReference>
<feature type="signal peptide" evidence="8">
    <location>
        <begin position="1"/>
        <end position="21"/>
    </location>
</feature>
<evidence type="ECO:0000256" key="7">
    <source>
        <dbReference type="SAM" id="MobiDB-lite"/>
    </source>
</evidence>
<dbReference type="GO" id="GO:0008800">
    <property type="term" value="F:beta-lactamase activity"/>
    <property type="evidence" value="ECO:0007669"/>
    <property type="project" value="UniProtKB-UniRule"/>
</dbReference>
<dbReference type="KEGG" id="pacr:FXN63_11985"/>
<dbReference type="Proteomes" id="UP000325161">
    <property type="component" value="Chromosome"/>
</dbReference>
<dbReference type="InterPro" id="IPR006311">
    <property type="entry name" value="TAT_signal"/>
</dbReference>
<dbReference type="EMBL" id="CP043046">
    <property type="protein sequence ID" value="QEI06470.1"/>
    <property type="molecule type" value="Genomic_DNA"/>
</dbReference>
<organism evidence="10 11">
    <name type="scientific">Pigmentiphaga aceris</name>
    <dbReference type="NCBI Taxonomy" id="1940612"/>
    <lineage>
        <taxon>Bacteria</taxon>
        <taxon>Pseudomonadati</taxon>
        <taxon>Pseudomonadota</taxon>
        <taxon>Betaproteobacteria</taxon>
        <taxon>Burkholderiales</taxon>
        <taxon>Alcaligenaceae</taxon>
        <taxon>Pigmentiphaga</taxon>
    </lineage>
</organism>
<feature type="region of interest" description="Disordered" evidence="7">
    <location>
        <begin position="173"/>
        <end position="193"/>
    </location>
</feature>
<sequence>MNKRRQFVFAACLTTMGLASAQAQNMLGRAAKASPVQAERFRTEIARIEAASGGRLGVAILDTHDGVFYGHREDERFPMCSTFKFLLAAHVLARVDRKEERLDRRVAVRTVDLVAYSPATQPHADGEPMSIAALCDASVTLSDNTAANLLLASAGGPAGLTAYLRQLGDAHTRLDRNEPSLNTARPGDPRDTTTPAAMLGSMRKLVLGDALSPASRTQLTRWLVDNKTGDARLRAGIPKGWKVGDKTGSGAYGTNNDIGVIWPSGRDPVLVTAYLTGTVEPVATRERALAEVGKLVTSLVSAKLA</sequence>
<dbReference type="PROSITE" id="PS00146">
    <property type="entry name" value="BETA_LACTAMASE_A"/>
    <property type="match status" value="1"/>
</dbReference>